<evidence type="ECO:0000256" key="12">
    <source>
        <dbReference type="ARBA" id="ARBA00022989"/>
    </source>
</evidence>
<dbReference type="GO" id="GO:0009898">
    <property type="term" value="C:cytoplasmic side of plasma membrane"/>
    <property type="evidence" value="ECO:0007669"/>
    <property type="project" value="TreeGrafter"/>
</dbReference>
<dbReference type="InterPro" id="IPR020845">
    <property type="entry name" value="AMP-binding_CS"/>
</dbReference>
<keyword evidence="14" id="KW-0472">Membrane</keyword>
<feature type="domain" description="AMP-dependent synthetase/ligase" evidence="20">
    <location>
        <begin position="59"/>
        <end position="435"/>
    </location>
</feature>
<keyword evidence="5" id="KW-0813">Transport</keyword>
<dbReference type="GO" id="GO:0044539">
    <property type="term" value="P:long-chain fatty acid import into cell"/>
    <property type="evidence" value="ECO:0007669"/>
    <property type="project" value="TreeGrafter"/>
</dbReference>
<evidence type="ECO:0000256" key="1">
    <source>
        <dbReference type="ARBA" id="ARBA00004502"/>
    </source>
</evidence>
<comment type="subcellular location">
    <subcellularLocation>
        <location evidence="3">Cell membrane</location>
        <topology evidence="3">Multi-pass membrane protein</topology>
    </subcellularLocation>
    <subcellularLocation>
        <location evidence="1">Lipid droplet</location>
    </subcellularLocation>
    <subcellularLocation>
        <location evidence="2">Peroxisome membrane</location>
        <topology evidence="2">Multi-pass membrane protein</topology>
    </subcellularLocation>
</comment>
<dbReference type="PROSITE" id="PS00455">
    <property type="entry name" value="AMP_BINDING"/>
    <property type="match status" value="1"/>
</dbReference>
<dbReference type="InterPro" id="IPR025110">
    <property type="entry name" value="AMP-bd_C"/>
</dbReference>
<keyword evidence="8" id="KW-0551">Lipid droplet</keyword>
<reference evidence="22" key="1">
    <citation type="journal article" date="2023" name="Mol. Plant Microbe Interact.">
        <title>Elucidating the Obligate Nature and Biological Capacity of an Invasive Fungal Corn Pathogen.</title>
        <authorList>
            <person name="MacCready J.S."/>
            <person name="Roggenkamp E.M."/>
            <person name="Gdanetz K."/>
            <person name="Chilvers M.I."/>
        </authorList>
    </citation>
    <scope>NUCLEOTIDE SEQUENCE</scope>
    <source>
        <strain evidence="22">PM02</strain>
    </source>
</reference>
<accession>A0AAD9HY22</accession>
<evidence type="ECO:0000256" key="10">
    <source>
        <dbReference type="ARBA" id="ARBA00022741"/>
    </source>
</evidence>
<dbReference type="AlphaFoldDB" id="A0AAD9HY22"/>
<keyword evidence="9" id="KW-0812">Transmembrane</keyword>
<evidence type="ECO:0000256" key="15">
    <source>
        <dbReference type="ARBA" id="ARBA00023140"/>
    </source>
</evidence>
<evidence type="ECO:0000256" key="4">
    <source>
        <dbReference type="ARBA" id="ARBA00006432"/>
    </source>
</evidence>
<dbReference type="Pfam" id="PF00501">
    <property type="entry name" value="AMP-binding"/>
    <property type="match status" value="1"/>
</dbReference>
<evidence type="ECO:0000256" key="8">
    <source>
        <dbReference type="ARBA" id="ARBA00022677"/>
    </source>
</evidence>
<dbReference type="FunFam" id="3.40.50.12780:FF:000019">
    <property type="entry name" value="Long-chain fatty acid transporter"/>
    <property type="match status" value="1"/>
</dbReference>
<keyword evidence="15" id="KW-0576">Peroxisome</keyword>
<evidence type="ECO:0000256" key="18">
    <source>
        <dbReference type="ARBA" id="ARBA00068795"/>
    </source>
</evidence>
<evidence type="ECO:0000256" key="7">
    <source>
        <dbReference type="ARBA" id="ARBA00022598"/>
    </source>
</evidence>
<comment type="function">
    <text evidence="17">Acyl-CoA synthetase required for both the import of long chain fatty acids (LCFAs) (C14-C18) and the activation very long chain fatty acids (VLCFAs) (C20-C26) by esterification of the fatty acids into metabolically active CoA-thioesters for subsequent degradation or incorporation into phospholipids. The transport and fatty acyl-CoA synthetase activities are genetically separable and are thus independent activities. Esterifies VLCFAs in the peroxisome matrix. The VLCFAs are actively transported into peroxisomes by a PXA1-PXA2 heterodimeric transporter in the peroxisomal membrane.</text>
</comment>
<evidence type="ECO:0000313" key="23">
    <source>
        <dbReference type="Proteomes" id="UP001217918"/>
    </source>
</evidence>
<dbReference type="GO" id="GO:0004467">
    <property type="term" value="F:long-chain fatty acid-CoA ligase activity"/>
    <property type="evidence" value="ECO:0007669"/>
    <property type="project" value="TreeGrafter"/>
</dbReference>
<evidence type="ECO:0000256" key="5">
    <source>
        <dbReference type="ARBA" id="ARBA00022448"/>
    </source>
</evidence>
<dbReference type="GO" id="GO:0005811">
    <property type="term" value="C:lipid droplet"/>
    <property type="evidence" value="ECO:0007669"/>
    <property type="project" value="UniProtKB-SubCell"/>
</dbReference>
<feature type="domain" description="AMP-binding enzyme C-terminal" evidence="21">
    <location>
        <begin position="504"/>
        <end position="574"/>
    </location>
</feature>
<keyword evidence="23" id="KW-1185">Reference proteome</keyword>
<sequence>MPVPLALTLAGLTAGTAYLRARFSLDADMLYLKIHAYALSNIALRERLGRLNFFYVLEEQARNKDVAKRPCLLIGDHSYTYAEVHDLALRYGTWLKTQHGVQKHDVVAMDFRNVDTFVFLWFGLWSIGARPAFINHNLTGASLAHSLRVTDATLALIDPAVAHSITDGVLGDLPGMRFVVLTPEVEAEIRQMEPVRLPDEVRSEEAVPDIAMLIFTSGTTGLPKASVVSWAKVWAGAVMSSLGTGTTKTDVLYTCMPLYHSSASLLCVCNAMRWGAASAIGLRFSTRTFWREVRKYDATIIQYIGELCRYLVVTPPELDPVTGESLDQRHRVRVACGNGLRADVWDRFKERFNIPAIFEFYSATESAGGTWNLSRNKHGRGAVGRYGLVSKILHDRRAAIVALDPASERPLRDPATGFCVRVRAGEVGELLFRLPENDIRAGYQGFYGNQAATLARVLSDVFVKGDAYFRTGDAMRWDHDRRIFFVDRLGDTFRWKGENVSTAEVADALGTHPAVCEANVYGVELPRHDGRAGCAAIVFATPSPGPELLRSVAEHAQKTLPRYAVPLFLRVEKELGLQNTSTCKQLKTVRRQQGVAPANVDGDLLFWLRDGTFVPFTETEWKGLEVGAVRL</sequence>
<evidence type="ECO:0000256" key="13">
    <source>
        <dbReference type="ARBA" id="ARBA00023055"/>
    </source>
</evidence>
<dbReference type="InterPro" id="IPR000873">
    <property type="entry name" value="AMP-dep_synth/lig_dom"/>
</dbReference>
<evidence type="ECO:0000313" key="22">
    <source>
        <dbReference type="EMBL" id="KAK2066852.1"/>
    </source>
</evidence>
<name>A0AAD9HY22_9PEZI</name>
<evidence type="ECO:0000259" key="21">
    <source>
        <dbReference type="Pfam" id="PF13193"/>
    </source>
</evidence>
<keyword evidence="13" id="KW-0445">Lipid transport</keyword>
<keyword evidence="7" id="KW-0436">Ligase</keyword>
<comment type="similarity">
    <text evidence="4">Belongs to the ATP-dependent AMP-binding enzyme family.</text>
</comment>
<evidence type="ECO:0000256" key="16">
    <source>
        <dbReference type="ARBA" id="ARBA00051585"/>
    </source>
</evidence>
<keyword evidence="11" id="KW-0067">ATP-binding</keyword>
<protein>
    <recommendedName>
        <fullName evidence="18">Very long-chain fatty acid transport protein</fullName>
    </recommendedName>
    <alternativeName>
        <fullName evidence="19">Very-long-chain acyl-CoA synthetase</fullName>
    </alternativeName>
</protein>
<dbReference type="InterPro" id="IPR045851">
    <property type="entry name" value="AMP-bd_C_sf"/>
</dbReference>
<evidence type="ECO:0000256" key="3">
    <source>
        <dbReference type="ARBA" id="ARBA00004651"/>
    </source>
</evidence>
<comment type="caution">
    <text evidence="22">The sequence shown here is derived from an EMBL/GenBank/DDBJ whole genome shotgun (WGS) entry which is preliminary data.</text>
</comment>
<evidence type="ECO:0000256" key="6">
    <source>
        <dbReference type="ARBA" id="ARBA00022475"/>
    </source>
</evidence>
<evidence type="ECO:0000256" key="17">
    <source>
        <dbReference type="ARBA" id="ARBA00060276"/>
    </source>
</evidence>
<dbReference type="Gene3D" id="3.30.300.30">
    <property type="match status" value="1"/>
</dbReference>
<dbReference type="PANTHER" id="PTHR43107:SF15">
    <property type="entry name" value="FATTY ACID TRANSPORT PROTEIN 3, ISOFORM A"/>
    <property type="match status" value="1"/>
</dbReference>
<evidence type="ECO:0000256" key="11">
    <source>
        <dbReference type="ARBA" id="ARBA00022840"/>
    </source>
</evidence>
<dbReference type="Gene3D" id="3.40.50.12780">
    <property type="entry name" value="N-terminal domain of ligase-like"/>
    <property type="match status" value="1"/>
</dbReference>
<dbReference type="SUPFAM" id="SSF56801">
    <property type="entry name" value="Acetyl-CoA synthetase-like"/>
    <property type="match status" value="1"/>
</dbReference>
<keyword evidence="10" id="KW-0547">Nucleotide-binding</keyword>
<dbReference type="GO" id="GO:0005524">
    <property type="term" value="F:ATP binding"/>
    <property type="evidence" value="ECO:0007669"/>
    <property type="project" value="UniProtKB-KW"/>
</dbReference>
<evidence type="ECO:0000256" key="19">
    <source>
        <dbReference type="ARBA" id="ARBA00078285"/>
    </source>
</evidence>
<organism evidence="22 23">
    <name type="scientific">Phyllachora maydis</name>
    <dbReference type="NCBI Taxonomy" id="1825666"/>
    <lineage>
        <taxon>Eukaryota</taxon>
        <taxon>Fungi</taxon>
        <taxon>Dikarya</taxon>
        <taxon>Ascomycota</taxon>
        <taxon>Pezizomycotina</taxon>
        <taxon>Sordariomycetes</taxon>
        <taxon>Sordariomycetidae</taxon>
        <taxon>Phyllachorales</taxon>
        <taxon>Phyllachoraceae</taxon>
        <taxon>Phyllachora</taxon>
    </lineage>
</organism>
<evidence type="ECO:0000259" key="20">
    <source>
        <dbReference type="Pfam" id="PF00501"/>
    </source>
</evidence>
<evidence type="ECO:0000256" key="9">
    <source>
        <dbReference type="ARBA" id="ARBA00022692"/>
    </source>
</evidence>
<comment type="catalytic activity">
    <reaction evidence="16">
        <text>a very long-chain fatty acid + ATP + CoA = a very long-chain fatty acyl-CoA + AMP + diphosphate</text>
        <dbReference type="Rhea" id="RHEA:54536"/>
        <dbReference type="ChEBI" id="CHEBI:30616"/>
        <dbReference type="ChEBI" id="CHEBI:33019"/>
        <dbReference type="ChEBI" id="CHEBI:57287"/>
        <dbReference type="ChEBI" id="CHEBI:58950"/>
        <dbReference type="ChEBI" id="CHEBI:138261"/>
        <dbReference type="ChEBI" id="CHEBI:456215"/>
    </reaction>
</comment>
<evidence type="ECO:0000256" key="14">
    <source>
        <dbReference type="ARBA" id="ARBA00023136"/>
    </source>
</evidence>
<dbReference type="GO" id="GO:0005324">
    <property type="term" value="F:long-chain fatty acid transmembrane transporter activity"/>
    <property type="evidence" value="ECO:0007669"/>
    <property type="project" value="TreeGrafter"/>
</dbReference>
<proteinExistence type="inferred from homology"/>
<dbReference type="InterPro" id="IPR042099">
    <property type="entry name" value="ANL_N_sf"/>
</dbReference>
<dbReference type="GO" id="GO:0005778">
    <property type="term" value="C:peroxisomal membrane"/>
    <property type="evidence" value="ECO:0007669"/>
    <property type="project" value="UniProtKB-SubCell"/>
</dbReference>
<dbReference type="EMBL" id="JAQQPM010000001">
    <property type="protein sequence ID" value="KAK2066852.1"/>
    <property type="molecule type" value="Genomic_DNA"/>
</dbReference>
<keyword evidence="12" id="KW-1133">Transmembrane helix</keyword>
<dbReference type="Proteomes" id="UP001217918">
    <property type="component" value="Unassembled WGS sequence"/>
</dbReference>
<evidence type="ECO:0000256" key="2">
    <source>
        <dbReference type="ARBA" id="ARBA00004585"/>
    </source>
</evidence>
<dbReference type="Pfam" id="PF13193">
    <property type="entry name" value="AMP-binding_C"/>
    <property type="match status" value="1"/>
</dbReference>
<gene>
    <name evidence="22" type="ORF">P8C59_000633</name>
</gene>
<keyword evidence="6" id="KW-1003">Cell membrane</keyword>
<dbReference type="PANTHER" id="PTHR43107">
    <property type="entry name" value="LONG-CHAIN FATTY ACID TRANSPORT PROTEIN"/>
    <property type="match status" value="1"/>
</dbReference>